<sequence>MIGSANFGLAALREAEAERKHVPLQGFPAVAGQNCTARYGQGLFLFHTALQLHCLDEHNSELCSGKLTYGARLLIHDPNRQTPPPKLDNFTPINPIMANNSPPSSSPHTISHPLQPGSMDDISINGVPFDLDFIYHPHPIPYIYSNYLDTLSPDTPQKMPIQSRLSSFSPSNTPSSATQPQRTGKQPSNPSMVLPCPDGRQ</sequence>
<feature type="compositionally biased region" description="Polar residues" evidence="1">
    <location>
        <begin position="177"/>
        <end position="191"/>
    </location>
</feature>
<dbReference type="KEGG" id="mlr:MELLADRAFT_61769"/>
<feature type="region of interest" description="Disordered" evidence="1">
    <location>
        <begin position="155"/>
        <end position="201"/>
    </location>
</feature>
<evidence type="ECO:0000313" key="3">
    <source>
        <dbReference type="Proteomes" id="UP000001072"/>
    </source>
</evidence>
<dbReference type="RefSeq" id="XP_007408069.1">
    <property type="nucleotide sequence ID" value="XM_007408007.1"/>
</dbReference>
<evidence type="ECO:0000313" key="2">
    <source>
        <dbReference type="EMBL" id="EGG08483.1"/>
    </source>
</evidence>
<dbReference type="AlphaFoldDB" id="F4RGD1"/>
<dbReference type="HOGENOM" id="CLU_1360681_0_0_1"/>
<proteinExistence type="predicted"/>
<reference evidence="3" key="1">
    <citation type="journal article" date="2011" name="Proc. Natl. Acad. Sci. U.S.A.">
        <title>Obligate biotrophy features unraveled by the genomic analysis of rust fungi.</title>
        <authorList>
            <person name="Duplessis S."/>
            <person name="Cuomo C.A."/>
            <person name="Lin Y.-C."/>
            <person name="Aerts A."/>
            <person name="Tisserant E."/>
            <person name="Veneault-Fourrey C."/>
            <person name="Joly D.L."/>
            <person name="Hacquard S."/>
            <person name="Amselem J."/>
            <person name="Cantarel B.L."/>
            <person name="Chiu R."/>
            <person name="Coutinho P.M."/>
            <person name="Feau N."/>
            <person name="Field M."/>
            <person name="Frey P."/>
            <person name="Gelhaye E."/>
            <person name="Goldberg J."/>
            <person name="Grabherr M.G."/>
            <person name="Kodira C.D."/>
            <person name="Kohler A."/>
            <person name="Kuees U."/>
            <person name="Lindquist E.A."/>
            <person name="Lucas S.M."/>
            <person name="Mago R."/>
            <person name="Mauceli E."/>
            <person name="Morin E."/>
            <person name="Murat C."/>
            <person name="Pangilinan J.L."/>
            <person name="Park R."/>
            <person name="Pearson M."/>
            <person name="Quesneville H."/>
            <person name="Rouhier N."/>
            <person name="Sakthikumar S."/>
            <person name="Salamov A.A."/>
            <person name="Schmutz J."/>
            <person name="Selles B."/>
            <person name="Shapiro H."/>
            <person name="Tanguay P."/>
            <person name="Tuskan G.A."/>
            <person name="Henrissat B."/>
            <person name="Van de Peer Y."/>
            <person name="Rouze P."/>
            <person name="Ellis J.G."/>
            <person name="Dodds P.N."/>
            <person name="Schein J.E."/>
            <person name="Zhong S."/>
            <person name="Hamelin R.C."/>
            <person name="Grigoriev I.V."/>
            <person name="Szabo L.J."/>
            <person name="Martin F."/>
        </authorList>
    </citation>
    <scope>NUCLEOTIDE SEQUENCE [LARGE SCALE GENOMIC DNA]</scope>
    <source>
        <strain evidence="3">98AG31 / pathotype 3-4-7</strain>
    </source>
</reference>
<dbReference type="GeneID" id="18929792"/>
<name>F4RGD1_MELLP</name>
<dbReference type="VEuPathDB" id="FungiDB:MELLADRAFT_61769"/>
<keyword evidence="3" id="KW-1185">Reference proteome</keyword>
<protein>
    <submittedName>
        <fullName evidence="2">Uncharacterized protein</fullName>
    </submittedName>
</protein>
<accession>F4RGD1</accession>
<organism evidence="3">
    <name type="scientific">Melampsora larici-populina (strain 98AG31 / pathotype 3-4-7)</name>
    <name type="common">Poplar leaf rust fungus</name>
    <dbReference type="NCBI Taxonomy" id="747676"/>
    <lineage>
        <taxon>Eukaryota</taxon>
        <taxon>Fungi</taxon>
        <taxon>Dikarya</taxon>
        <taxon>Basidiomycota</taxon>
        <taxon>Pucciniomycotina</taxon>
        <taxon>Pucciniomycetes</taxon>
        <taxon>Pucciniales</taxon>
        <taxon>Melampsoraceae</taxon>
        <taxon>Melampsora</taxon>
    </lineage>
</organism>
<dbReference type="InParanoid" id="F4RGD1"/>
<dbReference type="EMBL" id="GL883100">
    <property type="protein sequence ID" value="EGG08483.1"/>
    <property type="molecule type" value="Genomic_DNA"/>
</dbReference>
<gene>
    <name evidence="2" type="ORF">MELLADRAFT_61769</name>
</gene>
<evidence type="ECO:0000256" key="1">
    <source>
        <dbReference type="SAM" id="MobiDB-lite"/>
    </source>
</evidence>
<feature type="compositionally biased region" description="Low complexity" evidence="1">
    <location>
        <begin position="163"/>
        <end position="176"/>
    </location>
</feature>
<dbReference type="Proteomes" id="UP000001072">
    <property type="component" value="Unassembled WGS sequence"/>
</dbReference>